<dbReference type="OrthoDB" id="8919664at2759"/>
<keyword evidence="6" id="KW-0175">Coiled coil</keyword>
<dbReference type="PANTHER" id="PTHR23169">
    <property type="entry name" value="ENVOPLAKIN"/>
    <property type="match status" value="1"/>
</dbReference>
<evidence type="ECO:0008006" key="10">
    <source>
        <dbReference type="Google" id="ProtNLM"/>
    </source>
</evidence>
<evidence type="ECO:0000256" key="7">
    <source>
        <dbReference type="SAM" id="MobiDB-lite"/>
    </source>
</evidence>
<dbReference type="Proteomes" id="UP000288216">
    <property type="component" value="Unassembled WGS sequence"/>
</dbReference>
<evidence type="ECO:0000256" key="4">
    <source>
        <dbReference type="ARBA" id="ARBA00022737"/>
    </source>
</evidence>
<dbReference type="STRING" id="75743.A0A401Q8M6"/>
<evidence type="ECO:0000256" key="2">
    <source>
        <dbReference type="ARBA" id="ARBA00009109"/>
    </source>
</evidence>
<dbReference type="PANTHER" id="PTHR23169:SF21">
    <property type="entry name" value="EPIPLAKIN"/>
    <property type="match status" value="1"/>
</dbReference>
<dbReference type="Gene3D" id="3.90.1290.10">
    <property type="entry name" value="Plakin repeat"/>
    <property type="match status" value="3"/>
</dbReference>
<dbReference type="GO" id="GO:0042383">
    <property type="term" value="C:sarcolemma"/>
    <property type="evidence" value="ECO:0007669"/>
    <property type="project" value="TreeGrafter"/>
</dbReference>
<dbReference type="Pfam" id="PF00681">
    <property type="entry name" value="Plectin"/>
    <property type="match status" value="6"/>
</dbReference>
<keyword evidence="9" id="KW-1185">Reference proteome</keyword>
<dbReference type="GO" id="GO:0031581">
    <property type="term" value="P:hemidesmosome assembly"/>
    <property type="evidence" value="ECO:0007669"/>
    <property type="project" value="TreeGrafter"/>
</dbReference>
<dbReference type="FunFam" id="3.90.1290.10:FF:000001">
    <property type="entry name" value="Plectin a"/>
    <property type="match status" value="3"/>
</dbReference>
<dbReference type="GO" id="GO:0045296">
    <property type="term" value="F:cadherin binding"/>
    <property type="evidence" value="ECO:0007669"/>
    <property type="project" value="TreeGrafter"/>
</dbReference>
<dbReference type="GO" id="GO:0005200">
    <property type="term" value="F:structural constituent of cytoskeleton"/>
    <property type="evidence" value="ECO:0007669"/>
    <property type="project" value="TreeGrafter"/>
</dbReference>
<dbReference type="SMART" id="SM00250">
    <property type="entry name" value="PLEC"/>
    <property type="match status" value="15"/>
</dbReference>
<reference evidence="8 9" key="1">
    <citation type="journal article" date="2018" name="Nat. Ecol. Evol.">
        <title>Shark genomes provide insights into elasmobranch evolution and the origin of vertebrates.</title>
        <authorList>
            <person name="Hara Y"/>
            <person name="Yamaguchi K"/>
            <person name="Onimaru K"/>
            <person name="Kadota M"/>
            <person name="Koyanagi M"/>
            <person name="Keeley SD"/>
            <person name="Tatsumi K"/>
            <person name="Tanaka K"/>
            <person name="Motone F"/>
            <person name="Kageyama Y"/>
            <person name="Nozu R"/>
            <person name="Adachi N"/>
            <person name="Nishimura O"/>
            <person name="Nakagawa R"/>
            <person name="Tanegashima C"/>
            <person name="Kiyatake I"/>
            <person name="Matsumoto R"/>
            <person name="Murakumo K"/>
            <person name="Nishida K"/>
            <person name="Terakita A"/>
            <person name="Kuratani S"/>
            <person name="Sato K"/>
            <person name="Hyodo S Kuraku.S."/>
        </authorList>
    </citation>
    <scope>NUCLEOTIDE SEQUENCE [LARGE SCALE GENOMIC DNA]</scope>
</reference>
<dbReference type="InterPro" id="IPR001101">
    <property type="entry name" value="Plectin_repeat"/>
</dbReference>
<comment type="caution">
    <text evidence="8">The sequence shown here is derived from an EMBL/GenBank/DDBJ whole genome shotgun (WGS) entry which is preliminary data.</text>
</comment>
<evidence type="ECO:0000256" key="3">
    <source>
        <dbReference type="ARBA" id="ARBA00022553"/>
    </source>
</evidence>
<feature type="compositionally biased region" description="Polar residues" evidence="7">
    <location>
        <begin position="15"/>
        <end position="34"/>
    </location>
</feature>
<dbReference type="GO" id="GO:0042060">
    <property type="term" value="P:wound healing"/>
    <property type="evidence" value="ECO:0007669"/>
    <property type="project" value="TreeGrafter"/>
</dbReference>
<dbReference type="GO" id="GO:0045104">
    <property type="term" value="P:intermediate filament cytoskeleton organization"/>
    <property type="evidence" value="ECO:0007669"/>
    <property type="project" value="InterPro"/>
</dbReference>
<dbReference type="EMBL" id="BFAA01026905">
    <property type="protein sequence ID" value="GCB81732.1"/>
    <property type="molecule type" value="Genomic_DNA"/>
</dbReference>
<dbReference type="GO" id="GO:0030506">
    <property type="term" value="F:ankyrin binding"/>
    <property type="evidence" value="ECO:0007669"/>
    <property type="project" value="TreeGrafter"/>
</dbReference>
<organism evidence="8 9">
    <name type="scientific">Scyliorhinus torazame</name>
    <name type="common">Cloudy catshark</name>
    <name type="synonym">Catulus torazame</name>
    <dbReference type="NCBI Taxonomy" id="75743"/>
    <lineage>
        <taxon>Eukaryota</taxon>
        <taxon>Metazoa</taxon>
        <taxon>Chordata</taxon>
        <taxon>Craniata</taxon>
        <taxon>Vertebrata</taxon>
        <taxon>Chondrichthyes</taxon>
        <taxon>Elasmobranchii</taxon>
        <taxon>Galeomorphii</taxon>
        <taxon>Galeoidea</taxon>
        <taxon>Carcharhiniformes</taxon>
        <taxon>Scyliorhinidae</taxon>
        <taxon>Scyliorhinus</taxon>
    </lineage>
</organism>
<dbReference type="GO" id="GO:0048471">
    <property type="term" value="C:perinuclear region of cytoplasm"/>
    <property type="evidence" value="ECO:0007669"/>
    <property type="project" value="TreeGrafter"/>
</dbReference>
<dbReference type="OMA" id="CVVGQEW"/>
<keyword evidence="3" id="KW-0597">Phosphoprotein</keyword>
<sequence length="881" mass="97835">MENSGQVQKRAELASSVTTGDQSKADSLSKQNGHVPQGGESGIAGLLIYSSNEKMSIYQAMKKQLLSPGTALLLLEAQAATGSIIDPVTEQKLSVTEAFQGGIIGMNVYDKLLAAEKAVSGFKDPYTGDMISLFQAMKKDLVVPSRAIRLLEAQVATGGIIDPLTGHRVTVDAAYQKGIFDKELNEKLADPHDDTRGFFDPNTQENLSYLEMKQRCVTDPGTGFSLLIVTDKVLEGVQIQVDEKSKETLRKTLVSVNKGRFSSRKVTLWEILNSEYFTKEQTEEFIQNFKSGKVTVESIVTSVTTTIEHTEKKKAVTFRGLRRRVSSQQLLDCKIIDQTVYNKLQQGLMSSQEVSELKSVERYLTGTCSIAGVFVEATNEKMSISQATMKKLLMPGTALILLEAQAATGFLIDPVKNAKFTVDEAVKANLVSPDLRQKLLSAERAVTGYKDPYTGDVISLFQALKKDLIVKDHGIRLLEAQIATGGIIDPVHSHRLPVEVAFQKKLFDEEMNAILADSSDDTKGFFDPNTKENLTYLQLVDRCKIEQESGLCLLCLRDLQYIDNRTSIAFQKAQFSIAMGKFQGRSLSIWEFLNSDYITDTKRREIVREFSSKKLTIEQIITTFITMTEETERTTHTDITVDGFRKKVSLVELLRSQVIDSNVLVDVQTGKKSVSDLLQMPSMRRYLQGESSIAGIILEHSKEKMSISQAKKKKLLMPGTALILLEAQAATGFLIDPVKNAKFTVDEAVKENLVSPDLRQKLLSAERAVTGYKDPYTGDVISLFQALKKDLIVKDHGIRLLEAQIATGGIIDPVHSHRLPVEVAYKRGMFDVEMNKILSDAGDDTKGFFDPNTRENLTYLQLMDRCVKDPETGLSLLLLKK</sequence>
<dbReference type="InterPro" id="IPR043197">
    <property type="entry name" value="Plakin"/>
</dbReference>
<comment type="subcellular location">
    <subcellularLocation>
        <location evidence="1">Cell junction</location>
    </subcellularLocation>
</comment>
<name>A0A401Q8M6_SCYTO</name>
<evidence type="ECO:0000313" key="8">
    <source>
        <dbReference type="EMBL" id="GCB81732.1"/>
    </source>
</evidence>
<feature type="region of interest" description="Disordered" evidence="7">
    <location>
        <begin position="1"/>
        <end position="37"/>
    </location>
</feature>
<accession>A0A401Q8M6</accession>
<dbReference type="InterPro" id="IPR035915">
    <property type="entry name" value="Plakin_repeat_sf"/>
</dbReference>
<comment type="similarity">
    <text evidence="2">Belongs to the plakin or cytolinker family.</text>
</comment>
<dbReference type="GO" id="GO:0005925">
    <property type="term" value="C:focal adhesion"/>
    <property type="evidence" value="ECO:0007669"/>
    <property type="project" value="TreeGrafter"/>
</dbReference>
<evidence type="ECO:0000256" key="5">
    <source>
        <dbReference type="ARBA" id="ARBA00022949"/>
    </source>
</evidence>
<evidence type="ECO:0000313" key="9">
    <source>
        <dbReference type="Proteomes" id="UP000288216"/>
    </source>
</evidence>
<keyword evidence="5" id="KW-0965">Cell junction</keyword>
<keyword evidence="4" id="KW-0677">Repeat</keyword>
<evidence type="ECO:0000256" key="6">
    <source>
        <dbReference type="ARBA" id="ARBA00023054"/>
    </source>
</evidence>
<dbReference type="GO" id="GO:0030056">
    <property type="term" value="C:hemidesmosome"/>
    <property type="evidence" value="ECO:0007669"/>
    <property type="project" value="TreeGrafter"/>
</dbReference>
<dbReference type="GO" id="GO:0005882">
    <property type="term" value="C:intermediate filament"/>
    <property type="evidence" value="ECO:0007669"/>
    <property type="project" value="TreeGrafter"/>
</dbReference>
<protein>
    <recommendedName>
        <fullName evidence="10">Epiplakin 1</fullName>
    </recommendedName>
</protein>
<proteinExistence type="inferred from homology"/>
<dbReference type="SUPFAM" id="SSF75399">
    <property type="entry name" value="Plakin repeat"/>
    <property type="match status" value="3"/>
</dbReference>
<dbReference type="GO" id="GO:0008307">
    <property type="term" value="F:structural constituent of muscle"/>
    <property type="evidence" value="ECO:0007669"/>
    <property type="project" value="TreeGrafter"/>
</dbReference>
<gene>
    <name evidence="8" type="ORF">scyTo_0023174</name>
</gene>
<evidence type="ECO:0000256" key="1">
    <source>
        <dbReference type="ARBA" id="ARBA00004282"/>
    </source>
</evidence>
<dbReference type="AlphaFoldDB" id="A0A401Q8M6"/>